<dbReference type="GO" id="GO:0032259">
    <property type="term" value="P:methylation"/>
    <property type="evidence" value="ECO:0007669"/>
    <property type="project" value="UniProtKB-KW"/>
</dbReference>
<dbReference type="InterPro" id="IPR001077">
    <property type="entry name" value="COMT_C"/>
</dbReference>
<evidence type="ECO:0000256" key="3">
    <source>
        <dbReference type="ARBA" id="ARBA00022691"/>
    </source>
</evidence>
<dbReference type="SUPFAM" id="SSF46785">
    <property type="entry name" value="Winged helix' DNA-binding domain"/>
    <property type="match status" value="1"/>
</dbReference>
<dbReference type="PANTHER" id="PTHR43712:SF2">
    <property type="entry name" value="O-METHYLTRANSFERASE CICE"/>
    <property type="match status" value="1"/>
</dbReference>
<dbReference type="SUPFAM" id="SSF53335">
    <property type="entry name" value="S-adenosyl-L-methionine-dependent methyltransferases"/>
    <property type="match status" value="1"/>
</dbReference>
<keyword evidence="2 7" id="KW-0808">Transferase</keyword>
<gene>
    <name evidence="7" type="primary">pgm4</name>
</gene>
<protein>
    <submittedName>
        <fullName evidence="7">C-methyltransferase</fullName>
    </submittedName>
</protein>
<dbReference type="AlphaFoldDB" id="A0A0A1GPD8"/>
<dbReference type="Pfam" id="PF00891">
    <property type="entry name" value="Methyltransf_2"/>
    <property type="match status" value="1"/>
</dbReference>
<feature type="domain" description="O-methyltransferase C-terminal" evidence="5">
    <location>
        <begin position="174"/>
        <end position="364"/>
    </location>
</feature>
<evidence type="ECO:0000259" key="5">
    <source>
        <dbReference type="Pfam" id="PF00891"/>
    </source>
</evidence>
<evidence type="ECO:0000313" key="7">
    <source>
        <dbReference type="EMBL" id="BAP82650.1"/>
    </source>
</evidence>
<evidence type="ECO:0000259" key="6">
    <source>
        <dbReference type="Pfam" id="PF08100"/>
    </source>
</evidence>
<reference evidence="7" key="1">
    <citation type="journal article" date="2015" name="Nat. Chem. Biol.">
        <title>A peptide ligase and the ribosome cooperate to synthesize the peptide pheganomycin.</title>
        <authorList>
            <person name="Noike M."/>
            <person name="Matsui T."/>
            <person name="Ooya K."/>
            <person name="Sasaki I."/>
            <person name="Ohtaki S."/>
            <person name="Hamano Y."/>
            <person name="Maruyama C."/>
            <person name="Ishikawa J."/>
            <person name="Satoh Y."/>
            <person name="Ito H."/>
            <person name="Morita H."/>
            <person name="Dairi T."/>
        </authorList>
    </citation>
    <scope>NUCLEOTIDE SEQUENCE</scope>
    <source>
        <strain evidence="7">MD227-A9</strain>
    </source>
</reference>
<dbReference type="Gene3D" id="3.40.50.150">
    <property type="entry name" value="Vaccinia Virus protein VP39"/>
    <property type="match status" value="1"/>
</dbReference>
<proteinExistence type="predicted"/>
<sequence>MRGLRTIELPLPRNERAARRPSPARRAVRPTKGLPMREDTGPDTDDPAYERFHFLVNAPALFNAVVTAVELDVFRCLADRGSASFEDLRQFTGLPAHQLRVLLHAVCTTGLLERHGGDYANSRVAGTLLVSDGPDAWRHILTGWKEVYFPAFARTGEALRAGTNTALDAHPGTEPTLYGRLAHDPPLEAVFHRAMSAFTLKSVDALVAHEGFADVRALLDVGGGDGTTSTRLTARYPRLTSTVFDIPSVSKIAEQTTAPDFGERVRVHPGDLFADPFPPGHDAVLFSHVLEIFSGEQITALLAKAHSVLPSGGRVFVYGYNVSEDETRGWYSARLSLYLNVLASGQGMAYPARDYERWMSEAGFTGVRTLTGFPYEHGLTLGTKA</sequence>
<dbReference type="InterPro" id="IPR012967">
    <property type="entry name" value="COMT_dimerisation"/>
</dbReference>
<feature type="domain" description="O-methyltransferase dimerisation" evidence="6">
    <location>
        <begin position="61"/>
        <end position="131"/>
    </location>
</feature>
<evidence type="ECO:0000256" key="2">
    <source>
        <dbReference type="ARBA" id="ARBA00022679"/>
    </source>
</evidence>
<dbReference type="CDD" id="cd02440">
    <property type="entry name" value="AdoMet_MTases"/>
    <property type="match status" value="1"/>
</dbReference>
<accession>A0A0A1GPD8</accession>
<dbReference type="EMBL" id="AB896796">
    <property type="protein sequence ID" value="BAP82650.1"/>
    <property type="molecule type" value="Genomic_DNA"/>
</dbReference>
<keyword evidence="3" id="KW-0949">S-adenosyl-L-methionine</keyword>
<dbReference type="InterPro" id="IPR036390">
    <property type="entry name" value="WH_DNA-bd_sf"/>
</dbReference>
<evidence type="ECO:0000256" key="4">
    <source>
        <dbReference type="SAM" id="MobiDB-lite"/>
    </source>
</evidence>
<feature type="region of interest" description="Disordered" evidence="4">
    <location>
        <begin position="1"/>
        <end position="43"/>
    </location>
</feature>
<dbReference type="PROSITE" id="PS51683">
    <property type="entry name" value="SAM_OMT_II"/>
    <property type="match status" value="1"/>
</dbReference>
<dbReference type="Pfam" id="PF08100">
    <property type="entry name" value="Dimerisation"/>
    <property type="match status" value="1"/>
</dbReference>
<name>A0A0A1GPD8_9ACTN</name>
<organism evidence="7">
    <name type="scientific">Streptomyces cirratus</name>
    <dbReference type="NCBI Taxonomy" id="68187"/>
    <lineage>
        <taxon>Bacteria</taxon>
        <taxon>Bacillati</taxon>
        <taxon>Actinomycetota</taxon>
        <taxon>Actinomycetes</taxon>
        <taxon>Kitasatosporales</taxon>
        <taxon>Streptomycetaceae</taxon>
        <taxon>Streptomyces</taxon>
    </lineage>
</organism>
<dbReference type="Gene3D" id="1.10.10.10">
    <property type="entry name" value="Winged helix-like DNA-binding domain superfamily/Winged helix DNA-binding domain"/>
    <property type="match status" value="1"/>
</dbReference>
<dbReference type="GO" id="GO:0008171">
    <property type="term" value="F:O-methyltransferase activity"/>
    <property type="evidence" value="ECO:0007669"/>
    <property type="project" value="InterPro"/>
</dbReference>
<dbReference type="GO" id="GO:0046983">
    <property type="term" value="F:protein dimerization activity"/>
    <property type="evidence" value="ECO:0007669"/>
    <property type="project" value="InterPro"/>
</dbReference>
<keyword evidence="1 7" id="KW-0489">Methyltransferase</keyword>
<dbReference type="PANTHER" id="PTHR43712">
    <property type="entry name" value="PUTATIVE (AFU_ORTHOLOGUE AFUA_4G14580)-RELATED"/>
    <property type="match status" value="1"/>
</dbReference>
<dbReference type="InterPro" id="IPR029063">
    <property type="entry name" value="SAM-dependent_MTases_sf"/>
</dbReference>
<dbReference type="Gene3D" id="1.20.58.1390">
    <property type="match status" value="1"/>
</dbReference>
<evidence type="ECO:0000256" key="1">
    <source>
        <dbReference type="ARBA" id="ARBA00022603"/>
    </source>
</evidence>
<dbReference type="InterPro" id="IPR016461">
    <property type="entry name" value="COMT-like"/>
</dbReference>
<dbReference type="InterPro" id="IPR036388">
    <property type="entry name" value="WH-like_DNA-bd_sf"/>
</dbReference>